<dbReference type="Proteomes" id="UP001166286">
    <property type="component" value="Unassembled WGS sequence"/>
</dbReference>
<reference evidence="2" key="1">
    <citation type="submission" date="2023-03" db="EMBL/GenBank/DDBJ databases">
        <title>Complete genome of Cladonia borealis.</title>
        <authorList>
            <person name="Park H."/>
        </authorList>
    </citation>
    <scope>NUCLEOTIDE SEQUENCE</scope>
    <source>
        <strain evidence="2">ANT050790</strain>
    </source>
</reference>
<comment type="caution">
    <text evidence="2">The sequence shown here is derived from an EMBL/GenBank/DDBJ whole genome shotgun (WGS) entry which is preliminary data.</text>
</comment>
<protein>
    <submittedName>
        <fullName evidence="2">Uncharacterized protein</fullName>
    </submittedName>
</protein>
<feature type="region of interest" description="Disordered" evidence="1">
    <location>
        <begin position="49"/>
        <end position="77"/>
    </location>
</feature>
<evidence type="ECO:0000313" key="2">
    <source>
        <dbReference type="EMBL" id="KAK0507613.1"/>
    </source>
</evidence>
<evidence type="ECO:0000313" key="3">
    <source>
        <dbReference type="Proteomes" id="UP001166286"/>
    </source>
</evidence>
<evidence type="ECO:0000256" key="1">
    <source>
        <dbReference type="SAM" id="MobiDB-lite"/>
    </source>
</evidence>
<feature type="compositionally biased region" description="Polar residues" evidence="1">
    <location>
        <begin position="49"/>
        <end position="72"/>
    </location>
</feature>
<dbReference type="AlphaFoldDB" id="A0AA39UXH6"/>
<name>A0AA39UXH6_9LECA</name>
<proteinExistence type="predicted"/>
<organism evidence="2 3">
    <name type="scientific">Cladonia borealis</name>
    <dbReference type="NCBI Taxonomy" id="184061"/>
    <lineage>
        <taxon>Eukaryota</taxon>
        <taxon>Fungi</taxon>
        <taxon>Dikarya</taxon>
        <taxon>Ascomycota</taxon>
        <taxon>Pezizomycotina</taxon>
        <taxon>Lecanoromycetes</taxon>
        <taxon>OSLEUM clade</taxon>
        <taxon>Lecanoromycetidae</taxon>
        <taxon>Lecanorales</taxon>
        <taxon>Lecanorineae</taxon>
        <taxon>Cladoniaceae</taxon>
        <taxon>Cladonia</taxon>
    </lineage>
</organism>
<accession>A0AA39UXH6</accession>
<keyword evidence="3" id="KW-1185">Reference proteome</keyword>
<sequence length="386" mass="43588">MEDPIPWAEWTDLPPSPENSPRQTPLIALPGVPYRLAGLLQLNNDPIQEQSASTGACRLDSQNPTSRANQRPGSKPRALDLKEALSLVRSTEAQKQAPKSSLALCATSKNPSMGYNFPYLGDGFIEFAKSSLASTLVLPDQYGAASFRPEPASSIDVFTRNAQPELVNMYSIWQEVQSIARKLKHKKEWTYILCTRVLIHLVRWSINEGQARTCFHYFLQNELFDWLQARVTGLFNRNAVDVLRANANFVEEQLGHQDPAAFKSNIPQSVERMRALERNFVEVIDRILLMDLRRRQLVLKELQRRHAYNTFFLRRMNGEDVPAYLRGVPPVLENEVKAFLDRLTGFPMSFYGTRELVALTVKAGRMDLPALGGFGVSSSRTANPLQ</sequence>
<gene>
    <name evidence="2" type="ORF">JMJ35_010136</name>
</gene>
<dbReference type="EMBL" id="JAFEKC020000023">
    <property type="protein sequence ID" value="KAK0507613.1"/>
    <property type="molecule type" value="Genomic_DNA"/>
</dbReference>
<feature type="region of interest" description="Disordered" evidence="1">
    <location>
        <begin position="1"/>
        <end position="24"/>
    </location>
</feature>